<dbReference type="CDD" id="cd06558">
    <property type="entry name" value="crotonase-like"/>
    <property type="match status" value="1"/>
</dbReference>
<evidence type="ECO:0000256" key="1">
    <source>
        <dbReference type="ARBA" id="ARBA00005254"/>
    </source>
</evidence>
<dbReference type="SUPFAM" id="SSF52096">
    <property type="entry name" value="ClpP/crotonase"/>
    <property type="match status" value="1"/>
</dbReference>
<evidence type="ECO:0000313" key="3">
    <source>
        <dbReference type="EMBL" id="MDT9593277.1"/>
    </source>
</evidence>
<dbReference type="RefSeq" id="WP_315732741.1">
    <property type="nucleotide sequence ID" value="NZ_JAVYII010000004.1"/>
</dbReference>
<dbReference type="Gene3D" id="3.90.226.10">
    <property type="entry name" value="2-enoyl-CoA Hydratase, Chain A, domain 1"/>
    <property type="match status" value="1"/>
</dbReference>
<gene>
    <name evidence="3" type="ORF">RDV89_09380</name>
</gene>
<dbReference type="Proteomes" id="UP001268542">
    <property type="component" value="Unassembled WGS sequence"/>
</dbReference>
<keyword evidence="4" id="KW-1185">Reference proteome</keyword>
<proteinExistence type="inferred from homology"/>
<dbReference type="InterPro" id="IPR001753">
    <property type="entry name" value="Enoyl-CoA_hydra/iso"/>
</dbReference>
<protein>
    <submittedName>
        <fullName evidence="3">Enoyl-CoA hydratase/isomerase family protein</fullName>
    </submittedName>
</protein>
<accession>A0ABU3PWR5</accession>
<evidence type="ECO:0000256" key="2">
    <source>
        <dbReference type="RuleBase" id="RU003707"/>
    </source>
</evidence>
<dbReference type="PROSITE" id="PS00166">
    <property type="entry name" value="ENOYL_COA_HYDRATASE"/>
    <property type="match status" value="1"/>
</dbReference>
<dbReference type="InterPro" id="IPR051053">
    <property type="entry name" value="ECH/Chromodomain_protein"/>
</dbReference>
<dbReference type="PANTHER" id="PTHR43684:SF4">
    <property type="entry name" value="ENOYL-COA HYDRATASE_ISOMERASE FAMILY PROTEIN (AFU_ORTHOLOGUE AFUA_1G01890)"/>
    <property type="match status" value="1"/>
</dbReference>
<dbReference type="InterPro" id="IPR018376">
    <property type="entry name" value="Enoyl-CoA_hyd/isom_CS"/>
</dbReference>
<dbReference type="PANTHER" id="PTHR43684">
    <property type="match status" value="1"/>
</dbReference>
<organism evidence="3 4">
    <name type="scientific">Nocardioides imazamoxiresistens</name>
    <dbReference type="NCBI Taxonomy" id="3231893"/>
    <lineage>
        <taxon>Bacteria</taxon>
        <taxon>Bacillati</taxon>
        <taxon>Actinomycetota</taxon>
        <taxon>Actinomycetes</taxon>
        <taxon>Propionibacteriales</taxon>
        <taxon>Nocardioidaceae</taxon>
        <taxon>Nocardioides</taxon>
    </lineage>
</organism>
<name>A0ABU3PWR5_9ACTN</name>
<dbReference type="InterPro" id="IPR029045">
    <property type="entry name" value="ClpP/crotonase-like_dom_sf"/>
</dbReference>
<dbReference type="Pfam" id="PF00378">
    <property type="entry name" value="ECH_1"/>
    <property type="match status" value="1"/>
</dbReference>
<reference evidence="3 4" key="1">
    <citation type="submission" date="2023-08" db="EMBL/GenBank/DDBJ databases">
        <title>Nocardioides seae sp. nov., a bacterium isolated from a soil.</title>
        <authorList>
            <person name="Wang X."/>
        </authorList>
    </citation>
    <scope>NUCLEOTIDE SEQUENCE [LARGE SCALE GENOMIC DNA]</scope>
    <source>
        <strain evidence="3 4">YZH12</strain>
    </source>
</reference>
<comment type="caution">
    <text evidence="3">The sequence shown here is derived from an EMBL/GenBank/DDBJ whole genome shotgun (WGS) entry which is preliminary data.</text>
</comment>
<evidence type="ECO:0000313" key="4">
    <source>
        <dbReference type="Proteomes" id="UP001268542"/>
    </source>
</evidence>
<comment type="similarity">
    <text evidence="1 2">Belongs to the enoyl-CoA hydratase/isomerase family.</text>
</comment>
<sequence>MTPEEVGVDLEVRDGVAHLALARPSSANAFDLPTARALRSAVCRIADNDRVGSVLVSGAGARFCAGGDVAAMVGAEDRGAYVRELALVVDEALLALGDLRRPVVAAVQGAVAGAGLALMLSCDVVVAEAGTRFASAYAGVGLTPDCGLSWSLPRAVGQQRALELLLTRRVLDADEARDWGLVTQVAEQGEALGRAHQMALELASGPTYALAQARALVRASWTTTREAAGRAEADVIGAAVQLPAATSRLARFAAR</sequence>
<dbReference type="EMBL" id="JAVYII010000004">
    <property type="protein sequence ID" value="MDT9593277.1"/>
    <property type="molecule type" value="Genomic_DNA"/>
</dbReference>